<feature type="region of interest" description="Disordered" evidence="1">
    <location>
        <begin position="21"/>
        <end position="80"/>
    </location>
</feature>
<dbReference type="Proteomes" id="UP000749646">
    <property type="component" value="Unassembled WGS sequence"/>
</dbReference>
<comment type="caution">
    <text evidence="2">The sequence shown here is derived from an EMBL/GenBank/DDBJ whole genome shotgun (WGS) entry which is preliminary data.</text>
</comment>
<proteinExistence type="predicted"/>
<protein>
    <submittedName>
        <fullName evidence="2">Uncharacterized protein</fullName>
    </submittedName>
</protein>
<evidence type="ECO:0000256" key="1">
    <source>
        <dbReference type="SAM" id="MobiDB-lite"/>
    </source>
</evidence>
<dbReference type="EMBL" id="JAAAHW010010446">
    <property type="protein sequence ID" value="KAF9925904.1"/>
    <property type="molecule type" value="Genomic_DNA"/>
</dbReference>
<evidence type="ECO:0000313" key="3">
    <source>
        <dbReference type="Proteomes" id="UP000749646"/>
    </source>
</evidence>
<gene>
    <name evidence="2" type="ORF">BGZ65_007514</name>
</gene>
<feature type="compositionally biased region" description="Basic and acidic residues" evidence="1">
    <location>
        <begin position="34"/>
        <end position="43"/>
    </location>
</feature>
<keyword evidence="3" id="KW-1185">Reference proteome</keyword>
<name>A0A9P6IJD5_9FUNG</name>
<organism evidence="2 3">
    <name type="scientific">Modicella reniformis</name>
    <dbReference type="NCBI Taxonomy" id="1440133"/>
    <lineage>
        <taxon>Eukaryota</taxon>
        <taxon>Fungi</taxon>
        <taxon>Fungi incertae sedis</taxon>
        <taxon>Mucoromycota</taxon>
        <taxon>Mortierellomycotina</taxon>
        <taxon>Mortierellomycetes</taxon>
        <taxon>Mortierellales</taxon>
        <taxon>Mortierellaceae</taxon>
        <taxon>Modicella</taxon>
    </lineage>
</organism>
<accession>A0A9P6IJD5</accession>
<sequence length="80" mass="8983">RRKFGTLSKRLMTFREIDRVGRRNCMSESPGGSDETREQEKDATATAAKASNKTSKNKSKSKSKKKSSTMNDNYGPKTYS</sequence>
<feature type="compositionally biased region" description="Basic residues" evidence="1">
    <location>
        <begin position="55"/>
        <end position="67"/>
    </location>
</feature>
<evidence type="ECO:0000313" key="2">
    <source>
        <dbReference type="EMBL" id="KAF9925904.1"/>
    </source>
</evidence>
<dbReference type="AlphaFoldDB" id="A0A9P6IJD5"/>
<feature type="non-terminal residue" evidence="2">
    <location>
        <position position="1"/>
    </location>
</feature>
<reference evidence="2" key="1">
    <citation type="journal article" date="2020" name="Fungal Divers.">
        <title>Resolving the Mortierellaceae phylogeny through synthesis of multi-gene phylogenetics and phylogenomics.</title>
        <authorList>
            <person name="Vandepol N."/>
            <person name="Liber J."/>
            <person name="Desiro A."/>
            <person name="Na H."/>
            <person name="Kennedy M."/>
            <person name="Barry K."/>
            <person name="Grigoriev I.V."/>
            <person name="Miller A.N."/>
            <person name="O'Donnell K."/>
            <person name="Stajich J.E."/>
            <person name="Bonito G."/>
        </authorList>
    </citation>
    <scope>NUCLEOTIDE SEQUENCE</scope>
    <source>
        <strain evidence="2">MES-2147</strain>
    </source>
</reference>
<feature type="compositionally biased region" description="Low complexity" evidence="1">
    <location>
        <begin position="44"/>
        <end position="54"/>
    </location>
</feature>